<organism evidence="2 3">
    <name type="scientific">Ureaplasma ceti</name>
    <dbReference type="NCBI Taxonomy" id="3119530"/>
    <lineage>
        <taxon>Bacteria</taxon>
        <taxon>Bacillati</taxon>
        <taxon>Mycoplasmatota</taxon>
        <taxon>Mycoplasmoidales</taxon>
        <taxon>Mycoplasmoidaceae</taxon>
        <taxon>Ureaplasma</taxon>
    </lineage>
</organism>
<gene>
    <name evidence="2" type="ORF">UREOM_5040</name>
</gene>
<evidence type="ECO:0008006" key="4">
    <source>
        <dbReference type="Google" id="ProtNLM"/>
    </source>
</evidence>
<dbReference type="SUPFAM" id="SSF52833">
    <property type="entry name" value="Thioredoxin-like"/>
    <property type="match status" value="1"/>
</dbReference>
<evidence type="ECO:0000313" key="2">
    <source>
        <dbReference type="EMBL" id="GAA5414793.1"/>
    </source>
</evidence>
<proteinExistence type="inferred from homology"/>
<accession>A0ABP9UC74</accession>
<dbReference type="PANTHER" id="PTHR30041">
    <property type="entry name" value="ARSENATE REDUCTASE"/>
    <property type="match status" value="1"/>
</dbReference>
<dbReference type="InterPro" id="IPR006660">
    <property type="entry name" value="Arsenate_reductase-like"/>
</dbReference>
<sequence>MPINLIKAPIDEKILLDILSLTDGGFEDIIATRSDFFKQSNIDLDDLTTHELIHLIQHEPTILKKPIIIQYTKNHHHPYRLMIGYNSDDIEIFLRNNDE</sequence>
<comment type="similarity">
    <text evidence="1">Belongs to the ArsC family.</text>
</comment>
<dbReference type="InterPro" id="IPR036249">
    <property type="entry name" value="Thioredoxin-like_sf"/>
</dbReference>
<dbReference type="Pfam" id="PF03960">
    <property type="entry name" value="ArsC"/>
    <property type="match status" value="1"/>
</dbReference>
<keyword evidence="3" id="KW-1185">Reference proteome</keyword>
<dbReference type="PROSITE" id="PS51353">
    <property type="entry name" value="ARSC"/>
    <property type="match status" value="1"/>
</dbReference>
<reference evidence="2" key="1">
    <citation type="submission" date="2024-02" db="EMBL/GenBank/DDBJ databases">
        <title>Draft genome sequence of new strains in genus Ureaplasma.</title>
        <authorList>
            <person name="Nakajima Y."/>
            <person name="Segawa T."/>
        </authorList>
    </citation>
    <scope>NUCLEOTIDE SEQUENCE [LARGE SCALE GENOMIC DNA]</scope>
    <source>
        <strain evidence="2">OM1</strain>
    </source>
</reference>
<comment type="caution">
    <text evidence="2">The sequence shown here is derived from an EMBL/GenBank/DDBJ whole genome shotgun (WGS) entry which is preliminary data.</text>
</comment>
<protein>
    <recommendedName>
        <fullName evidence="4">Arsenate reductase</fullName>
    </recommendedName>
</protein>
<name>A0ABP9UC74_9BACT</name>
<evidence type="ECO:0000313" key="3">
    <source>
        <dbReference type="Proteomes" id="UP001449582"/>
    </source>
</evidence>
<dbReference type="Proteomes" id="UP001449582">
    <property type="component" value="Unassembled WGS sequence"/>
</dbReference>
<dbReference type="Gene3D" id="3.40.30.10">
    <property type="entry name" value="Glutaredoxin"/>
    <property type="match status" value="1"/>
</dbReference>
<evidence type="ECO:0000256" key="1">
    <source>
        <dbReference type="PROSITE-ProRule" id="PRU01282"/>
    </source>
</evidence>
<dbReference type="PANTHER" id="PTHR30041:SF7">
    <property type="entry name" value="GLOBAL TRANSCRIPTIONAL REGULATOR SPX"/>
    <property type="match status" value="1"/>
</dbReference>
<dbReference type="EMBL" id="BAABQM010000003">
    <property type="protein sequence ID" value="GAA5414793.1"/>
    <property type="molecule type" value="Genomic_DNA"/>
</dbReference>